<dbReference type="InterPro" id="IPR011075">
    <property type="entry name" value="TetR_C"/>
</dbReference>
<organism evidence="6 7">
    <name type="scientific">Celerinatantimonas diazotrophica</name>
    <dbReference type="NCBI Taxonomy" id="412034"/>
    <lineage>
        <taxon>Bacteria</taxon>
        <taxon>Pseudomonadati</taxon>
        <taxon>Pseudomonadota</taxon>
        <taxon>Gammaproteobacteria</taxon>
        <taxon>Celerinatantimonadaceae</taxon>
        <taxon>Celerinatantimonas</taxon>
    </lineage>
</organism>
<keyword evidence="1" id="KW-0805">Transcription regulation</keyword>
<dbReference type="RefSeq" id="WP_165872749.1">
    <property type="nucleotide sequence ID" value="NZ_OU594967.1"/>
</dbReference>
<dbReference type="Pfam" id="PF16859">
    <property type="entry name" value="TetR_C_11"/>
    <property type="match status" value="1"/>
</dbReference>
<dbReference type="SUPFAM" id="SSF46689">
    <property type="entry name" value="Homeodomain-like"/>
    <property type="match status" value="1"/>
</dbReference>
<dbReference type="AlphaFoldDB" id="A0A4R1JAE8"/>
<evidence type="ECO:0000313" key="6">
    <source>
        <dbReference type="EMBL" id="TCK47457.1"/>
    </source>
</evidence>
<dbReference type="Proteomes" id="UP000295565">
    <property type="component" value="Unassembled WGS sequence"/>
</dbReference>
<keyword evidence="7" id="KW-1185">Reference proteome</keyword>
<evidence type="ECO:0000256" key="4">
    <source>
        <dbReference type="PROSITE-ProRule" id="PRU00335"/>
    </source>
</evidence>
<accession>A0A4R1JAE8</accession>
<feature type="DNA-binding region" description="H-T-H motif" evidence="4">
    <location>
        <begin position="30"/>
        <end position="49"/>
    </location>
</feature>
<dbReference type="PANTHER" id="PTHR30055:SF148">
    <property type="entry name" value="TETR-FAMILY TRANSCRIPTIONAL REGULATOR"/>
    <property type="match status" value="1"/>
</dbReference>
<keyword evidence="3" id="KW-0804">Transcription</keyword>
<dbReference type="PANTHER" id="PTHR30055">
    <property type="entry name" value="HTH-TYPE TRANSCRIPTIONAL REGULATOR RUTR"/>
    <property type="match status" value="1"/>
</dbReference>
<feature type="domain" description="HTH tetR-type" evidence="5">
    <location>
        <begin position="7"/>
        <end position="67"/>
    </location>
</feature>
<dbReference type="InterPro" id="IPR009057">
    <property type="entry name" value="Homeodomain-like_sf"/>
</dbReference>
<dbReference type="GO" id="GO:0003700">
    <property type="term" value="F:DNA-binding transcription factor activity"/>
    <property type="evidence" value="ECO:0007669"/>
    <property type="project" value="TreeGrafter"/>
</dbReference>
<dbReference type="SUPFAM" id="SSF48498">
    <property type="entry name" value="Tetracyclin repressor-like, C-terminal domain"/>
    <property type="match status" value="1"/>
</dbReference>
<dbReference type="Gene3D" id="1.10.357.10">
    <property type="entry name" value="Tetracycline Repressor, domain 2"/>
    <property type="match status" value="1"/>
</dbReference>
<dbReference type="GO" id="GO:0000976">
    <property type="term" value="F:transcription cis-regulatory region binding"/>
    <property type="evidence" value="ECO:0007669"/>
    <property type="project" value="TreeGrafter"/>
</dbReference>
<evidence type="ECO:0000313" key="7">
    <source>
        <dbReference type="Proteomes" id="UP000295565"/>
    </source>
</evidence>
<gene>
    <name evidence="6" type="ORF">EV690_2482</name>
</gene>
<dbReference type="PROSITE" id="PS50977">
    <property type="entry name" value="HTH_TETR_2"/>
    <property type="match status" value="1"/>
</dbReference>
<evidence type="ECO:0000256" key="1">
    <source>
        <dbReference type="ARBA" id="ARBA00023015"/>
    </source>
</evidence>
<evidence type="ECO:0000256" key="2">
    <source>
        <dbReference type="ARBA" id="ARBA00023125"/>
    </source>
</evidence>
<evidence type="ECO:0000259" key="5">
    <source>
        <dbReference type="PROSITE" id="PS50977"/>
    </source>
</evidence>
<reference evidence="6 7" key="1">
    <citation type="submission" date="2019-03" db="EMBL/GenBank/DDBJ databases">
        <title>Genomic Encyclopedia of Type Strains, Phase IV (KMG-IV): sequencing the most valuable type-strain genomes for metagenomic binning, comparative biology and taxonomic classification.</title>
        <authorList>
            <person name="Goeker M."/>
        </authorList>
    </citation>
    <scope>NUCLEOTIDE SEQUENCE [LARGE SCALE GENOMIC DNA]</scope>
    <source>
        <strain evidence="6 7">DSM 18577</strain>
    </source>
</reference>
<evidence type="ECO:0000256" key="3">
    <source>
        <dbReference type="ARBA" id="ARBA00023163"/>
    </source>
</evidence>
<dbReference type="InterPro" id="IPR001647">
    <property type="entry name" value="HTH_TetR"/>
</dbReference>
<dbReference type="Gene3D" id="1.10.10.60">
    <property type="entry name" value="Homeodomain-like"/>
    <property type="match status" value="1"/>
</dbReference>
<proteinExistence type="predicted"/>
<dbReference type="PRINTS" id="PR00455">
    <property type="entry name" value="HTHTETR"/>
</dbReference>
<dbReference type="InterPro" id="IPR050109">
    <property type="entry name" value="HTH-type_TetR-like_transc_reg"/>
</dbReference>
<sequence>MPRTRSKSSHRAIMAATKDVLSEKGYQGFTIEEVAQKAKASKQTIYRWWPNKARLVAELYEIESSQTLTMNPTGSTQQQFSQLLHELWSLWNNTVCGEAFCCFIAESQLNQSDLDFMLSDFMARRFKLPREILQQGIARGDISAMTDIELVLKMSFGFCWFHLLTRNLNDQSLIDAFVKQLFTSSIAKDN</sequence>
<dbReference type="Pfam" id="PF00440">
    <property type="entry name" value="TetR_N"/>
    <property type="match status" value="1"/>
</dbReference>
<dbReference type="InterPro" id="IPR036271">
    <property type="entry name" value="Tet_transcr_reg_TetR-rel_C_sf"/>
</dbReference>
<protein>
    <submittedName>
        <fullName evidence="6">TetR family transcriptional regulator</fullName>
    </submittedName>
</protein>
<name>A0A4R1JAE8_9GAMM</name>
<comment type="caution">
    <text evidence="6">The sequence shown here is derived from an EMBL/GenBank/DDBJ whole genome shotgun (WGS) entry which is preliminary data.</text>
</comment>
<keyword evidence="2 4" id="KW-0238">DNA-binding</keyword>
<dbReference type="EMBL" id="SMGD01000014">
    <property type="protein sequence ID" value="TCK47457.1"/>
    <property type="molecule type" value="Genomic_DNA"/>
</dbReference>